<accession>A0A653BQQ9</accession>
<gene>
    <name evidence="1" type="ORF">CALMAC_LOCUS2624</name>
</gene>
<reference evidence="1 2" key="1">
    <citation type="submission" date="2019-01" db="EMBL/GenBank/DDBJ databases">
        <authorList>
            <person name="Sayadi A."/>
        </authorList>
    </citation>
    <scope>NUCLEOTIDE SEQUENCE [LARGE SCALE GENOMIC DNA]</scope>
</reference>
<evidence type="ECO:0000313" key="1">
    <source>
        <dbReference type="EMBL" id="VEN37336.1"/>
    </source>
</evidence>
<protein>
    <submittedName>
        <fullName evidence="1">Uncharacterized protein</fullName>
    </submittedName>
</protein>
<organism evidence="1 2">
    <name type="scientific">Callosobruchus maculatus</name>
    <name type="common">Southern cowpea weevil</name>
    <name type="synonym">Pulse bruchid</name>
    <dbReference type="NCBI Taxonomy" id="64391"/>
    <lineage>
        <taxon>Eukaryota</taxon>
        <taxon>Metazoa</taxon>
        <taxon>Ecdysozoa</taxon>
        <taxon>Arthropoda</taxon>
        <taxon>Hexapoda</taxon>
        <taxon>Insecta</taxon>
        <taxon>Pterygota</taxon>
        <taxon>Neoptera</taxon>
        <taxon>Endopterygota</taxon>
        <taxon>Coleoptera</taxon>
        <taxon>Polyphaga</taxon>
        <taxon>Cucujiformia</taxon>
        <taxon>Chrysomeloidea</taxon>
        <taxon>Chrysomelidae</taxon>
        <taxon>Bruchinae</taxon>
        <taxon>Bruchini</taxon>
        <taxon>Callosobruchus</taxon>
    </lineage>
</organism>
<dbReference type="Proteomes" id="UP000410492">
    <property type="component" value="Unassembled WGS sequence"/>
</dbReference>
<dbReference type="EMBL" id="CAACVG010003258">
    <property type="protein sequence ID" value="VEN37336.1"/>
    <property type="molecule type" value="Genomic_DNA"/>
</dbReference>
<evidence type="ECO:0000313" key="2">
    <source>
        <dbReference type="Proteomes" id="UP000410492"/>
    </source>
</evidence>
<sequence length="83" mass="9730">MVKLLIFTCFVLGYPCISILHGQVYHDYDRSMLQKEYPGFGEEFVIFPGPDGEDVYGYLKDPDTRFIFDDVVAQDIFFTIYNR</sequence>
<keyword evidence="2" id="KW-1185">Reference proteome</keyword>
<name>A0A653BQQ9_CALMS</name>
<feature type="non-terminal residue" evidence="1">
    <location>
        <position position="83"/>
    </location>
</feature>
<dbReference type="OrthoDB" id="199913at2759"/>
<proteinExistence type="predicted"/>
<dbReference type="AlphaFoldDB" id="A0A653BQQ9"/>